<organism evidence="1 2">
    <name type="scientific">Chitinophaga oryziterrae</name>
    <dbReference type="NCBI Taxonomy" id="1031224"/>
    <lineage>
        <taxon>Bacteria</taxon>
        <taxon>Pseudomonadati</taxon>
        <taxon>Bacteroidota</taxon>
        <taxon>Chitinophagia</taxon>
        <taxon>Chitinophagales</taxon>
        <taxon>Chitinophagaceae</taxon>
        <taxon>Chitinophaga</taxon>
    </lineage>
</organism>
<keyword evidence="2" id="KW-1185">Reference proteome</keyword>
<proteinExistence type="predicted"/>
<evidence type="ECO:0000313" key="1">
    <source>
        <dbReference type="EMBL" id="MVT40810.1"/>
    </source>
</evidence>
<protein>
    <submittedName>
        <fullName evidence="1">Uncharacterized protein</fullName>
    </submittedName>
</protein>
<dbReference type="OrthoDB" id="6225685at2"/>
<dbReference type="AlphaFoldDB" id="A0A6N8J6I6"/>
<sequence length="163" mass="17413">MFETEQGGSYLVVKSAVEAAAWEYGTHKVIQAGGFIFVSMSSRAAAVEAARVLAEGGSTEGFNLARAGVTNTVTKSESSLGHIFRDATGHVNPSTVASQNRYISLFEEVANNPANLNSNVLNSYQRTAGGFKGYSKIYRNGQQVWTQTIDGTIFNAGVNIIPK</sequence>
<evidence type="ECO:0000313" key="2">
    <source>
        <dbReference type="Proteomes" id="UP000468388"/>
    </source>
</evidence>
<dbReference type="Proteomes" id="UP000468388">
    <property type="component" value="Unassembled WGS sequence"/>
</dbReference>
<dbReference type="EMBL" id="WRXO01000002">
    <property type="protein sequence ID" value="MVT40810.1"/>
    <property type="molecule type" value="Genomic_DNA"/>
</dbReference>
<dbReference type="RefSeq" id="WP_157299444.1">
    <property type="nucleotide sequence ID" value="NZ_BAAAZB010000010.1"/>
</dbReference>
<name>A0A6N8J6I6_9BACT</name>
<gene>
    <name evidence="1" type="ORF">GO495_09490</name>
</gene>
<reference evidence="1 2" key="1">
    <citation type="submission" date="2019-12" db="EMBL/GenBank/DDBJ databases">
        <title>The draft genomic sequence of strain Chitinophaga oryziterrae JCM 16595.</title>
        <authorList>
            <person name="Zhang X."/>
        </authorList>
    </citation>
    <scope>NUCLEOTIDE SEQUENCE [LARGE SCALE GENOMIC DNA]</scope>
    <source>
        <strain evidence="1 2">JCM 16595</strain>
    </source>
</reference>
<comment type="caution">
    <text evidence="1">The sequence shown here is derived from an EMBL/GenBank/DDBJ whole genome shotgun (WGS) entry which is preliminary data.</text>
</comment>
<accession>A0A6N8J6I6</accession>